<accession>A0A507CKL5</accession>
<dbReference type="VEuPathDB" id="FungiDB:SeMB42_g06724"/>
<keyword evidence="1" id="KW-0732">Signal</keyword>
<evidence type="ECO:0000313" key="2">
    <source>
        <dbReference type="EMBL" id="TPX38465.1"/>
    </source>
</evidence>
<reference evidence="2 3" key="1">
    <citation type="journal article" date="2019" name="Sci. Rep.">
        <title>Comparative genomics of chytrid fungi reveal insights into the obligate biotrophic and pathogenic lifestyle of Synchytrium endobioticum.</title>
        <authorList>
            <person name="van de Vossenberg B.T.L.H."/>
            <person name="Warris S."/>
            <person name="Nguyen H.D.T."/>
            <person name="van Gent-Pelzer M.P.E."/>
            <person name="Joly D.L."/>
            <person name="van de Geest H.C."/>
            <person name="Bonants P.J.M."/>
            <person name="Smith D.S."/>
            <person name="Levesque C.A."/>
            <person name="van der Lee T.A.J."/>
        </authorList>
    </citation>
    <scope>NUCLEOTIDE SEQUENCE [LARGE SCALE GENOMIC DNA]</scope>
    <source>
        <strain evidence="2 3">MB42</strain>
    </source>
</reference>
<protein>
    <submittedName>
        <fullName evidence="2">Uncharacterized protein</fullName>
    </submittedName>
</protein>
<dbReference type="AlphaFoldDB" id="A0A507CKL5"/>
<dbReference type="EMBL" id="QEAN01000399">
    <property type="protein sequence ID" value="TPX38465.1"/>
    <property type="molecule type" value="Genomic_DNA"/>
</dbReference>
<sequence>MNIFYLIAIVIFFTSAYTATAGKEAAIRHIIKQLREERKRTRRDPWQDITSGQTLSEDIVKTSNRIVSEPAPGITREAIFQLLELPNGEPMGDAEIRLMRAYHACVFERLKFFFLGLQESPGVPQEMLGIIHAEISLHFRLANEFTEVCSYRKCMDKLDMPPHSSTGGHNIPHAIGHVEPCVIHPKYAEMYEQASTIIGRRLGEFIKGIMTCIECVQNAPDCENMQYHLRATNRLQYLERTKKWKSLWTYEELDQLPSNSRWLPLRAAHERLIIERAYRDVVKLCRLYFEDWIELRLSELSGFIEKHQRKLEELEKLLRCDGTLDRGVSIEGQRPEIPVLGTQGGGTLSTIIAFPDIVHEPVQTFPSHLELLDLLGIDSSCEEDIDLPSPEMFDFLGAEEERASLALDLSFGRCERLEEQPTPARLSAVAMLVRQNVVEMVQGQLNVKWTAYQMMEHLFATYGVQLRQDTKDIPRGEWMRINYDYGRQASERSIYLRSTTPTTTPALCCKCWEQGHYITNCTNPSQAFPGFKTQLNDSNIGKVKVLVCTNGTSNHISKNYTKDPNPFPGINEVQE</sequence>
<dbReference type="Proteomes" id="UP000317494">
    <property type="component" value="Unassembled WGS sequence"/>
</dbReference>
<gene>
    <name evidence="2" type="ORF">SeMB42_g06724</name>
</gene>
<keyword evidence="3" id="KW-1185">Reference proteome</keyword>
<evidence type="ECO:0000256" key="1">
    <source>
        <dbReference type="SAM" id="SignalP"/>
    </source>
</evidence>
<feature type="chain" id="PRO_5021230410" evidence="1">
    <location>
        <begin position="22"/>
        <end position="575"/>
    </location>
</feature>
<feature type="signal peptide" evidence="1">
    <location>
        <begin position="1"/>
        <end position="21"/>
    </location>
</feature>
<comment type="caution">
    <text evidence="2">The sequence shown here is derived from an EMBL/GenBank/DDBJ whole genome shotgun (WGS) entry which is preliminary data.</text>
</comment>
<proteinExistence type="predicted"/>
<name>A0A507CKL5_9FUNG</name>
<evidence type="ECO:0000313" key="3">
    <source>
        <dbReference type="Proteomes" id="UP000317494"/>
    </source>
</evidence>
<organism evidence="2 3">
    <name type="scientific">Synchytrium endobioticum</name>
    <dbReference type="NCBI Taxonomy" id="286115"/>
    <lineage>
        <taxon>Eukaryota</taxon>
        <taxon>Fungi</taxon>
        <taxon>Fungi incertae sedis</taxon>
        <taxon>Chytridiomycota</taxon>
        <taxon>Chytridiomycota incertae sedis</taxon>
        <taxon>Chytridiomycetes</taxon>
        <taxon>Synchytriales</taxon>
        <taxon>Synchytriaceae</taxon>
        <taxon>Synchytrium</taxon>
    </lineage>
</organism>